<evidence type="ECO:0000313" key="4">
    <source>
        <dbReference type="WBParaSite" id="EVEC_0001364301-mRNA-1"/>
    </source>
</evidence>
<sequence>MLLIKYNFFVFSATTYATTFIDPGIIRLTPQCEKHVTSNKVLNFGECVKYCNDNINCLAVRYNGTGCYAYKYITVADDKLTESLFLKDTNQVLSAKDCANQRAVNNLVLSVMDTICASRFPEYRNFRLEDLSCFGFPASNSMDLSSAERLCKMGNGQIVTMRYSDDVILVQKALTQAPPGTYWTIRYPGTVPLTNEKMIRTDEGCFQISSSTGDYAPCSEKHIPICSRNIQCSTNW</sequence>
<reference evidence="2 3" key="2">
    <citation type="submission" date="2018-10" db="EMBL/GenBank/DDBJ databases">
        <authorList>
            <consortium name="Pathogen Informatics"/>
        </authorList>
    </citation>
    <scope>NUCLEOTIDE SEQUENCE [LARGE SCALE GENOMIC DNA]</scope>
</reference>
<protein>
    <submittedName>
        <fullName evidence="4">CW domain-containing protein</fullName>
    </submittedName>
</protein>
<evidence type="ECO:0000313" key="3">
    <source>
        <dbReference type="Proteomes" id="UP000274131"/>
    </source>
</evidence>
<reference evidence="4" key="1">
    <citation type="submission" date="2017-02" db="UniProtKB">
        <authorList>
            <consortium name="WormBaseParasite"/>
        </authorList>
    </citation>
    <scope>IDENTIFICATION</scope>
</reference>
<gene>
    <name evidence="2" type="ORF">EVEC_LOCUS12770</name>
</gene>
<dbReference type="EMBL" id="UXUI01016862">
    <property type="protein sequence ID" value="VDD98019.1"/>
    <property type="molecule type" value="Genomic_DNA"/>
</dbReference>
<dbReference type="Pfam" id="PF08277">
    <property type="entry name" value="PAN_3"/>
    <property type="match status" value="1"/>
</dbReference>
<name>A0A0N4VRH4_ENTVE</name>
<dbReference type="SUPFAM" id="SSF56436">
    <property type="entry name" value="C-type lectin-like"/>
    <property type="match status" value="1"/>
</dbReference>
<dbReference type="AlphaFoldDB" id="A0A0N4VRH4"/>
<dbReference type="InterPro" id="IPR016187">
    <property type="entry name" value="CTDL_fold"/>
</dbReference>
<dbReference type="WBParaSite" id="EVEC_0001364301-mRNA-1">
    <property type="protein sequence ID" value="EVEC_0001364301-mRNA-1"/>
    <property type="gene ID" value="EVEC_0001364301"/>
</dbReference>
<evidence type="ECO:0000313" key="2">
    <source>
        <dbReference type="EMBL" id="VDD98019.1"/>
    </source>
</evidence>
<dbReference type="Proteomes" id="UP000274131">
    <property type="component" value="Unassembled WGS sequence"/>
</dbReference>
<feature type="domain" description="PAN-3" evidence="1">
    <location>
        <begin position="36"/>
        <end position="76"/>
    </location>
</feature>
<evidence type="ECO:0000259" key="1">
    <source>
        <dbReference type="Pfam" id="PF08277"/>
    </source>
</evidence>
<organism evidence="4">
    <name type="scientific">Enterobius vermicularis</name>
    <name type="common">Human pinworm</name>
    <dbReference type="NCBI Taxonomy" id="51028"/>
    <lineage>
        <taxon>Eukaryota</taxon>
        <taxon>Metazoa</taxon>
        <taxon>Ecdysozoa</taxon>
        <taxon>Nematoda</taxon>
        <taxon>Chromadorea</taxon>
        <taxon>Rhabditida</taxon>
        <taxon>Spirurina</taxon>
        <taxon>Oxyuridomorpha</taxon>
        <taxon>Oxyuroidea</taxon>
        <taxon>Oxyuridae</taxon>
        <taxon>Enterobius</taxon>
    </lineage>
</organism>
<dbReference type="InterPro" id="IPR006583">
    <property type="entry name" value="PAN-3_domain"/>
</dbReference>
<proteinExistence type="predicted"/>
<keyword evidence="3" id="KW-1185">Reference proteome</keyword>
<accession>A0A0N4VRH4</accession>